<proteinExistence type="predicted"/>
<dbReference type="EMBL" id="ASPP01000575">
    <property type="protein sequence ID" value="ETO36531.1"/>
    <property type="molecule type" value="Genomic_DNA"/>
</dbReference>
<comment type="caution">
    <text evidence="2">The sequence shown here is derived from an EMBL/GenBank/DDBJ whole genome shotgun (WGS) entry which is preliminary data.</text>
</comment>
<name>X6PE89_RETFI</name>
<reference evidence="2 3" key="1">
    <citation type="journal article" date="2013" name="Curr. Biol.">
        <title>The Genome of the Foraminiferan Reticulomyxa filosa.</title>
        <authorList>
            <person name="Glockner G."/>
            <person name="Hulsmann N."/>
            <person name="Schleicher M."/>
            <person name="Noegel A.A."/>
            <person name="Eichinger L."/>
            <person name="Gallinger C."/>
            <person name="Pawlowski J."/>
            <person name="Sierra R."/>
            <person name="Euteneuer U."/>
            <person name="Pillet L."/>
            <person name="Moustafa A."/>
            <person name="Platzer M."/>
            <person name="Groth M."/>
            <person name="Szafranski K."/>
            <person name="Schliwa M."/>
        </authorList>
    </citation>
    <scope>NUCLEOTIDE SEQUENCE [LARGE SCALE GENOMIC DNA]</scope>
</reference>
<evidence type="ECO:0000313" key="3">
    <source>
        <dbReference type="Proteomes" id="UP000023152"/>
    </source>
</evidence>
<dbReference type="AlphaFoldDB" id="X6PE89"/>
<evidence type="ECO:0000256" key="1">
    <source>
        <dbReference type="SAM" id="MobiDB-lite"/>
    </source>
</evidence>
<keyword evidence="3" id="KW-1185">Reference proteome</keyword>
<protein>
    <submittedName>
        <fullName evidence="2">Uncharacterized protein</fullName>
    </submittedName>
</protein>
<organism evidence="2 3">
    <name type="scientific">Reticulomyxa filosa</name>
    <dbReference type="NCBI Taxonomy" id="46433"/>
    <lineage>
        <taxon>Eukaryota</taxon>
        <taxon>Sar</taxon>
        <taxon>Rhizaria</taxon>
        <taxon>Retaria</taxon>
        <taxon>Foraminifera</taxon>
        <taxon>Monothalamids</taxon>
        <taxon>Reticulomyxidae</taxon>
        <taxon>Reticulomyxa</taxon>
    </lineage>
</organism>
<accession>X6PE89</accession>
<feature type="region of interest" description="Disordered" evidence="1">
    <location>
        <begin position="100"/>
        <end position="120"/>
    </location>
</feature>
<dbReference type="Proteomes" id="UP000023152">
    <property type="component" value="Unassembled WGS sequence"/>
</dbReference>
<feature type="non-terminal residue" evidence="2">
    <location>
        <position position="204"/>
    </location>
</feature>
<sequence length="204" mass="22863">MSVGKIFQVCPVQKSNPLITFTVDLRNGFFLTGLASGTVDAWLVPAELGGTTNLKETSHVVDGGNNLSQEEKYSTYLCRRLIDGDNESIRHIYVQYYDDSNKSQSQESKSRSSGSKPDKPSLLNCSIISVVGDSHFRVWRGYSSDQSYTIPYNDYNHTSHACADARIVCYRNHVLLFPQQPNKGQKSRFHYIDLESLGAQGLEQ</sequence>
<feature type="compositionally biased region" description="Low complexity" evidence="1">
    <location>
        <begin position="102"/>
        <end position="115"/>
    </location>
</feature>
<gene>
    <name evidence="2" type="ORF">RFI_00533</name>
</gene>
<evidence type="ECO:0000313" key="2">
    <source>
        <dbReference type="EMBL" id="ETO36531.1"/>
    </source>
</evidence>